<accession>A0A0N4V785</accession>
<evidence type="ECO:0000313" key="3">
    <source>
        <dbReference type="WBParaSite" id="EVEC_0000614501-mRNA-1"/>
    </source>
</evidence>
<evidence type="ECO:0000313" key="1">
    <source>
        <dbReference type="EMBL" id="VDD91005.1"/>
    </source>
</evidence>
<reference evidence="1 2" key="2">
    <citation type="submission" date="2018-10" db="EMBL/GenBank/DDBJ databases">
        <authorList>
            <consortium name="Pathogen Informatics"/>
        </authorList>
    </citation>
    <scope>NUCLEOTIDE SEQUENCE [LARGE SCALE GENOMIC DNA]</scope>
</reference>
<dbReference type="Proteomes" id="UP000274131">
    <property type="component" value="Unassembled WGS sequence"/>
</dbReference>
<reference evidence="3" key="1">
    <citation type="submission" date="2017-02" db="UniProtKB">
        <authorList>
            <consortium name="WormBaseParasite"/>
        </authorList>
    </citation>
    <scope>IDENTIFICATION</scope>
</reference>
<keyword evidence="2" id="KW-1185">Reference proteome</keyword>
<dbReference type="EMBL" id="UXUI01008258">
    <property type="protein sequence ID" value="VDD91005.1"/>
    <property type="molecule type" value="Genomic_DNA"/>
</dbReference>
<proteinExistence type="predicted"/>
<sequence length="92" mass="9958">MHGCGPHNKKMIIAESFDFAADEALQEKESGVCKYRSLPDGTDEKLVARGKTASIISLPAGVIQRSFITDFEINDVGLFLAIRRISVFGSAA</sequence>
<gene>
    <name evidence="1" type="ORF">EVEC_LOCUS5756</name>
</gene>
<dbReference type="WBParaSite" id="EVEC_0000614501-mRNA-1">
    <property type="protein sequence ID" value="EVEC_0000614501-mRNA-1"/>
    <property type="gene ID" value="EVEC_0000614501"/>
</dbReference>
<organism evidence="3">
    <name type="scientific">Enterobius vermicularis</name>
    <name type="common">Human pinworm</name>
    <dbReference type="NCBI Taxonomy" id="51028"/>
    <lineage>
        <taxon>Eukaryota</taxon>
        <taxon>Metazoa</taxon>
        <taxon>Ecdysozoa</taxon>
        <taxon>Nematoda</taxon>
        <taxon>Chromadorea</taxon>
        <taxon>Rhabditida</taxon>
        <taxon>Spirurina</taxon>
        <taxon>Oxyuridomorpha</taxon>
        <taxon>Oxyuroidea</taxon>
        <taxon>Oxyuridae</taxon>
        <taxon>Enterobius</taxon>
    </lineage>
</organism>
<protein>
    <submittedName>
        <fullName evidence="3">CUB domain-containing protein</fullName>
    </submittedName>
</protein>
<name>A0A0N4V785_ENTVE</name>
<dbReference type="AlphaFoldDB" id="A0A0N4V785"/>
<evidence type="ECO:0000313" key="2">
    <source>
        <dbReference type="Proteomes" id="UP000274131"/>
    </source>
</evidence>